<proteinExistence type="inferred from homology"/>
<evidence type="ECO:0000256" key="4">
    <source>
        <dbReference type="ARBA" id="ARBA00022729"/>
    </source>
</evidence>
<keyword evidence="5" id="KW-0378">Hydrolase</keyword>
<dbReference type="Gene3D" id="2.60.40.1180">
    <property type="entry name" value="Golgi alpha-mannosidase II"/>
    <property type="match status" value="1"/>
</dbReference>
<evidence type="ECO:0000256" key="5">
    <source>
        <dbReference type="ARBA" id="ARBA00022801"/>
    </source>
</evidence>
<feature type="region of interest" description="Disordered" evidence="7">
    <location>
        <begin position="1"/>
        <end position="23"/>
    </location>
</feature>
<dbReference type="PANTHER" id="PTHR10030:SF37">
    <property type="entry name" value="ALPHA-L-FUCOSIDASE-RELATED"/>
    <property type="match status" value="1"/>
</dbReference>
<dbReference type="PANTHER" id="PTHR10030">
    <property type="entry name" value="ALPHA-L-FUCOSIDASE"/>
    <property type="match status" value="1"/>
</dbReference>
<dbReference type="PROSITE" id="PS50022">
    <property type="entry name" value="FA58C_3"/>
    <property type="match status" value="1"/>
</dbReference>
<dbReference type="EMBL" id="CP073100">
    <property type="protein sequence ID" value="QUE51666.1"/>
    <property type="molecule type" value="Genomic_DNA"/>
</dbReference>
<comment type="function">
    <text evidence="1">Alpha-L-fucosidase is responsible for hydrolyzing the alpha-1,6-linked fucose joined to the reducing-end N-acetylglucosamine of the carbohydrate moieties of glycoproteins.</text>
</comment>
<keyword evidence="10" id="KW-1185">Reference proteome</keyword>
<dbReference type="GO" id="GO:0006004">
    <property type="term" value="P:fucose metabolic process"/>
    <property type="evidence" value="ECO:0007669"/>
    <property type="project" value="InterPro"/>
</dbReference>
<dbReference type="InterPro" id="IPR000421">
    <property type="entry name" value="FA58C"/>
</dbReference>
<dbReference type="Gene3D" id="3.20.20.80">
    <property type="entry name" value="Glycosidases"/>
    <property type="match status" value="1"/>
</dbReference>
<name>A0A975J0A9_9BACT</name>
<dbReference type="SMART" id="SM00812">
    <property type="entry name" value="Alpha_L_fucos"/>
    <property type="match status" value="1"/>
</dbReference>
<evidence type="ECO:0000313" key="10">
    <source>
        <dbReference type="Proteomes" id="UP000676169"/>
    </source>
</evidence>
<accession>A0A975J0A9</accession>
<evidence type="ECO:0000256" key="1">
    <source>
        <dbReference type="ARBA" id="ARBA00004071"/>
    </source>
</evidence>
<evidence type="ECO:0000256" key="6">
    <source>
        <dbReference type="ARBA" id="ARBA00023295"/>
    </source>
</evidence>
<dbReference type="RefSeq" id="WP_211631805.1">
    <property type="nucleotide sequence ID" value="NZ_CP073100.1"/>
</dbReference>
<protein>
    <recommendedName>
        <fullName evidence="3">alpha-L-fucosidase</fullName>
        <ecNumber evidence="3">3.2.1.51</ecNumber>
    </recommendedName>
</protein>
<dbReference type="Gene3D" id="2.60.120.260">
    <property type="entry name" value="Galactose-binding domain-like"/>
    <property type="match status" value="1"/>
</dbReference>
<keyword evidence="4" id="KW-0732">Signal</keyword>
<keyword evidence="6" id="KW-0326">Glycosidase</keyword>
<dbReference type="InterPro" id="IPR017853">
    <property type="entry name" value="GH"/>
</dbReference>
<dbReference type="InterPro" id="IPR016286">
    <property type="entry name" value="FUC_metazoa-typ"/>
</dbReference>
<evidence type="ECO:0000256" key="3">
    <source>
        <dbReference type="ARBA" id="ARBA00012662"/>
    </source>
</evidence>
<evidence type="ECO:0000256" key="2">
    <source>
        <dbReference type="ARBA" id="ARBA00007951"/>
    </source>
</evidence>
<evidence type="ECO:0000259" key="8">
    <source>
        <dbReference type="PROSITE" id="PS50022"/>
    </source>
</evidence>
<dbReference type="InterPro" id="IPR013780">
    <property type="entry name" value="Glyco_hydro_b"/>
</dbReference>
<sequence>MTSLVHAGEGLAPKPNEPWAKPDPASLKAWQDSRFGMFIHWGPCVVGDTRISWSRGESESMTIEKYDNLYKKLEAPKLDVNGWVATAKAAGMKYIVFTSKHHDGFSMWDTKQSDYNVMHSPLARDVVKALSEACHREGMPLGIYYSVCDWHQPDFPRTSPAGTVRREKSDQPAYRRYMEAQLTELVKNYGPLQSIWFDVPQEFNQQMGWENVKFVRRLQPDILINNRAGGGAGDFSTPEQKVGGFNMKDPWETCMTVSRGWSWRSKDETKPLKTCLRSLIQAAGGNGNFLFNVSPKPDGTLEPEHVERLKEMGAWMQANGESIYGTQGGPYMPAKHLVSTRKVKTIYLHVLDWPEDTLTLPPLPAKVLSSRVLTGGEVTLQQTDGGLKIQIPKTDRKEIDTIIALEIDKPASDMTPIPVESHNVPITEGKKGSASSVRNIFGNVKRYSAASALDGRETTRWTTEVGVHTGWMEVDLGSEQTFDRAAIIVTASTGKRFTLEYKKGDVWETFHEGKSIDPGFSASFTPVTARYVRLNIRESANEPSICEFQLFAPAERK</sequence>
<feature type="domain" description="F5/8 type C" evidence="8">
    <location>
        <begin position="411"/>
        <end position="553"/>
    </location>
</feature>
<dbReference type="PRINTS" id="PR00741">
    <property type="entry name" value="GLHYDRLASE29"/>
</dbReference>
<dbReference type="GO" id="GO:0016139">
    <property type="term" value="P:glycoside catabolic process"/>
    <property type="evidence" value="ECO:0007669"/>
    <property type="project" value="TreeGrafter"/>
</dbReference>
<evidence type="ECO:0000313" key="9">
    <source>
        <dbReference type="EMBL" id="QUE51666.1"/>
    </source>
</evidence>
<dbReference type="InterPro" id="IPR000933">
    <property type="entry name" value="Glyco_hydro_29"/>
</dbReference>
<dbReference type="AlphaFoldDB" id="A0A975J0A9"/>
<dbReference type="Proteomes" id="UP000676169">
    <property type="component" value="Chromosome"/>
</dbReference>
<dbReference type="EC" id="3.2.1.51" evidence="3"/>
<dbReference type="SUPFAM" id="SSF49785">
    <property type="entry name" value="Galactose-binding domain-like"/>
    <property type="match status" value="1"/>
</dbReference>
<dbReference type="InterPro" id="IPR057739">
    <property type="entry name" value="Glyco_hydro_29_N"/>
</dbReference>
<reference evidence="9" key="1">
    <citation type="submission" date="2021-04" db="EMBL/GenBank/DDBJ databases">
        <title>Luteolibacter sp. 32A isolated from the skin of an Anderson's salamander (Ambystoma andersonii).</title>
        <authorList>
            <person name="Spergser J."/>
            <person name="Busse H.-J."/>
        </authorList>
    </citation>
    <scope>NUCLEOTIDE SEQUENCE</scope>
    <source>
        <strain evidence="9">32A</strain>
    </source>
</reference>
<dbReference type="InterPro" id="IPR008979">
    <property type="entry name" value="Galactose-bd-like_sf"/>
</dbReference>
<dbReference type="GO" id="GO:0004560">
    <property type="term" value="F:alpha-L-fucosidase activity"/>
    <property type="evidence" value="ECO:0007669"/>
    <property type="project" value="InterPro"/>
</dbReference>
<dbReference type="KEGG" id="lamb:KBB96_01950"/>
<dbReference type="Pfam" id="PF00754">
    <property type="entry name" value="F5_F8_type_C"/>
    <property type="match status" value="1"/>
</dbReference>
<dbReference type="SUPFAM" id="SSF51445">
    <property type="entry name" value="(Trans)glycosidases"/>
    <property type="match status" value="1"/>
</dbReference>
<dbReference type="Pfam" id="PF01120">
    <property type="entry name" value="Alpha_L_fucos"/>
    <property type="match status" value="1"/>
</dbReference>
<comment type="similarity">
    <text evidence="2">Belongs to the glycosyl hydrolase 29 family.</text>
</comment>
<organism evidence="9 10">
    <name type="scientific">Luteolibacter ambystomatis</name>
    <dbReference type="NCBI Taxonomy" id="2824561"/>
    <lineage>
        <taxon>Bacteria</taxon>
        <taxon>Pseudomonadati</taxon>
        <taxon>Verrucomicrobiota</taxon>
        <taxon>Verrucomicrobiia</taxon>
        <taxon>Verrucomicrobiales</taxon>
        <taxon>Verrucomicrobiaceae</taxon>
        <taxon>Luteolibacter</taxon>
    </lineage>
</organism>
<dbReference type="GO" id="GO:0005764">
    <property type="term" value="C:lysosome"/>
    <property type="evidence" value="ECO:0007669"/>
    <property type="project" value="TreeGrafter"/>
</dbReference>
<evidence type="ECO:0000256" key="7">
    <source>
        <dbReference type="SAM" id="MobiDB-lite"/>
    </source>
</evidence>
<gene>
    <name evidence="9" type="ORF">KBB96_01950</name>
</gene>